<organism evidence="1 2">
    <name type="scientific">Parvicella tangerina</name>
    <dbReference type="NCBI Taxonomy" id="2829795"/>
    <lineage>
        <taxon>Bacteria</taxon>
        <taxon>Pseudomonadati</taxon>
        <taxon>Bacteroidota</taxon>
        <taxon>Flavobacteriia</taxon>
        <taxon>Flavobacteriales</taxon>
        <taxon>Parvicellaceae</taxon>
        <taxon>Parvicella</taxon>
    </lineage>
</organism>
<sequence>MKRFKQIAKKIGLQGGYALNLSSEESFVSGQFVGTKWGITAPMLAEYLGRTPNAEEMRELTQNEAFGLLYQRLWLGMGLINIDHKDVAALIYLGLMSIGTTGMRLNLERVAGKLKSQLNHYEVFTPRGIDVLNSLNDVALYKVLRARMKWCYMRMANKNKRKSFLRLLGEIRMNDQVRKTERTYPELRLQNRLPKEVIIQLNQLKRKAS</sequence>
<dbReference type="Proteomes" id="UP000683507">
    <property type="component" value="Chromosome"/>
</dbReference>
<name>A0A916JR26_9FLAO</name>
<dbReference type="EMBL" id="OU015584">
    <property type="protein sequence ID" value="CAG5086766.1"/>
    <property type="molecule type" value="Genomic_DNA"/>
</dbReference>
<dbReference type="AlphaFoldDB" id="A0A916JR26"/>
<keyword evidence="2" id="KW-1185">Reference proteome</keyword>
<evidence type="ECO:0000313" key="1">
    <source>
        <dbReference type="EMBL" id="CAG5086766.1"/>
    </source>
</evidence>
<evidence type="ECO:0000313" key="2">
    <source>
        <dbReference type="Proteomes" id="UP000683507"/>
    </source>
</evidence>
<proteinExistence type="predicted"/>
<accession>A0A916JR26</accession>
<protein>
    <submittedName>
        <fullName evidence="1">Uncharacterized protein</fullName>
    </submittedName>
</protein>
<dbReference type="Gene3D" id="1.20.141.10">
    <property type="entry name" value="Chitosanase, subunit A, domain 1"/>
    <property type="match status" value="1"/>
</dbReference>
<dbReference type="KEGG" id="ptan:CRYO30217_03270"/>
<dbReference type="RefSeq" id="WP_258543455.1">
    <property type="nucleotide sequence ID" value="NZ_OU015584.1"/>
</dbReference>
<reference evidence="1" key="1">
    <citation type="submission" date="2021-04" db="EMBL/GenBank/DDBJ databases">
        <authorList>
            <person name="Rodrigo-Torres L."/>
            <person name="Arahal R. D."/>
            <person name="Lucena T."/>
        </authorList>
    </citation>
    <scope>NUCLEOTIDE SEQUENCE</scope>
    <source>
        <strain evidence="1">AS29M-1</strain>
    </source>
</reference>
<gene>
    <name evidence="1" type="ORF">CRYO30217_03270</name>
</gene>